<feature type="region of interest" description="Disordered" evidence="1">
    <location>
        <begin position="29"/>
        <end position="120"/>
    </location>
</feature>
<reference evidence="2" key="1">
    <citation type="submission" date="2023-03" db="EMBL/GenBank/DDBJ databases">
        <authorList>
            <person name="Steffen K."/>
            <person name="Cardenas P."/>
        </authorList>
    </citation>
    <scope>NUCLEOTIDE SEQUENCE</scope>
</reference>
<name>A0AA35WAQ1_GEOBA</name>
<organism evidence="2 3">
    <name type="scientific">Geodia barretti</name>
    <name type="common">Barrett's horny sponge</name>
    <dbReference type="NCBI Taxonomy" id="519541"/>
    <lineage>
        <taxon>Eukaryota</taxon>
        <taxon>Metazoa</taxon>
        <taxon>Porifera</taxon>
        <taxon>Demospongiae</taxon>
        <taxon>Heteroscleromorpha</taxon>
        <taxon>Tetractinellida</taxon>
        <taxon>Astrophorina</taxon>
        <taxon>Geodiidae</taxon>
        <taxon>Geodia</taxon>
    </lineage>
</organism>
<evidence type="ECO:0000313" key="2">
    <source>
        <dbReference type="EMBL" id="CAI8006357.1"/>
    </source>
</evidence>
<feature type="compositionally biased region" description="Gly residues" evidence="1">
    <location>
        <begin position="44"/>
        <end position="53"/>
    </location>
</feature>
<sequence length="280" mass="30834">NLVRGHPGGDEKGEPLDYFAYYDEGVVVPDRREGNEQNLEVGEQSGGGGGGGGTKRKLDLEEAEEGEFQLMPTSTATHSPDGVSPPKKIPRGPLPRSVVWGVPDDKPKKQRSSPIISSVRQEQQAMRFQVSSLADELSRKLQFLHVSSDGVSDMQILQVEVKTTPTTRKTGFSNWSTVNHSLSSPNNDFIASSTRDVTGPHPNDYIAIICCHGNQETVKSAALPHQVTRALVTPEMKQLAKVAAATAKKKERNRKRMWPRLLEHFSREGRWSGSYGGFIF</sequence>
<dbReference type="Proteomes" id="UP001174909">
    <property type="component" value="Unassembled WGS sequence"/>
</dbReference>
<evidence type="ECO:0000256" key="1">
    <source>
        <dbReference type="SAM" id="MobiDB-lite"/>
    </source>
</evidence>
<keyword evidence="3" id="KW-1185">Reference proteome</keyword>
<accession>A0AA35WAQ1</accession>
<proteinExistence type="predicted"/>
<comment type="caution">
    <text evidence="2">The sequence shown here is derived from an EMBL/GenBank/DDBJ whole genome shotgun (WGS) entry which is preliminary data.</text>
</comment>
<protein>
    <submittedName>
        <fullName evidence="2">Uncharacterized protein</fullName>
    </submittedName>
</protein>
<dbReference type="EMBL" id="CASHTH010000681">
    <property type="protein sequence ID" value="CAI8006357.1"/>
    <property type="molecule type" value="Genomic_DNA"/>
</dbReference>
<feature type="non-terminal residue" evidence="2">
    <location>
        <position position="1"/>
    </location>
</feature>
<dbReference type="AlphaFoldDB" id="A0AA35WAQ1"/>
<evidence type="ECO:0000313" key="3">
    <source>
        <dbReference type="Proteomes" id="UP001174909"/>
    </source>
</evidence>
<gene>
    <name evidence="2" type="ORF">GBAR_LOCUS4662</name>
</gene>